<keyword evidence="1" id="KW-1133">Transmembrane helix</keyword>
<dbReference type="Proteomes" id="UP000051330">
    <property type="component" value="Unassembled WGS sequence"/>
</dbReference>
<proteinExistence type="predicted"/>
<reference evidence="2 3" key="1">
    <citation type="journal article" date="2015" name="Genome Announc.">
        <title>Expanding the biotechnology potential of lactobacilli through comparative genomics of 213 strains and associated genera.</title>
        <authorList>
            <person name="Sun Z."/>
            <person name="Harris H.M."/>
            <person name="McCann A."/>
            <person name="Guo C."/>
            <person name="Argimon S."/>
            <person name="Zhang W."/>
            <person name="Yang X."/>
            <person name="Jeffery I.B."/>
            <person name="Cooney J.C."/>
            <person name="Kagawa T.F."/>
            <person name="Liu W."/>
            <person name="Song Y."/>
            <person name="Salvetti E."/>
            <person name="Wrobel A."/>
            <person name="Rasinkangas P."/>
            <person name="Parkhill J."/>
            <person name="Rea M.C."/>
            <person name="O'Sullivan O."/>
            <person name="Ritari J."/>
            <person name="Douillard F.P."/>
            <person name="Paul Ross R."/>
            <person name="Yang R."/>
            <person name="Briner A.E."/>
            <person name="Felis G.E."/>
            <person name="de Vos W.M."/>
            <person name="Barrangou R."/>
            <person name="Klaenhammer T.R."/>
            <person name="Caufield P.W."/>
            <person name="Cui Y."/>
            <person name="Zhang H."/>
            <person name="O'Toole P.W."/>
        </authorList>
    </citation>
    <scope>NUCLEOTIDE SEQUENCE [LARGE SCALE GENOMIC DNA]</scope>
    <source>
        <strain evidence="2 3">DSM 12744</strain>
    </source>
</reference>
<organism evidence="2 3">
    <name type="scientific">Schleiferilactobacillus perolens DSM 12744</name>
    <dbReference type="NCBI Taxonomy" id="1423792"/>
    <lineage>
        <taxon>Bacteria</taxon>
        <taxon>Bacillati</taxon>
        <taxon>Bacillota</taxon>
        <taxon>Bacilli</taxon>
        <taxon>Lactobacillales</taxon>
        <taxon>Lactobacillaceae</taxon>
        <taxon>Schleiferilactobacillus</taxon>
    </lineage>
</organism>
<gene>
    <name evidence="2" type="ORF">FD09_GL000120</name>
</gene>
<comment type="caution">
    <text evidence="2">The sequence shown here is derived from an EMBL/GenBank/DDBJ whole genome shotgun (WGS) entry which is preliminary data.</text>
</comment>
<evidence type="ECO:0000313" key="3">
    <source>
        <dbReference type="Proteomes" id="UP000051330"/>
    </source>
</evidence>
<dbReference type="PATRIC" id="fig|1423792.3.peg.123"/>
<feature type="transmembrane region" description="Helical" evidence="1">
    <location>
        <begin position="206"/>
        <end position="223"/>
    </location>
</feature>
<keyword evidence="1" id="KW-0812">Transmembrane</keyword>
<evidence type="ECO:0000313" key="2">
    <source>
        <dbReference type="EMBL" id="KRL14472.1"/>
    </source>
</evidence>
<dbReference type="AlphaFoldDB" id="A0A0R1NDU9"/>
<protein>
    <recommendedName>
        <fullName evidence="4">DUF1189 domain-containing protein</fullName>
    </recommendedName>
</protein>
<accession>A0A0R1NDU9</accession>
<dbReference type="EMBL" id="AZEC01000001">
    <property type="protein sequence ID" value="KRL14472.1"/>
    <property type="molecule type" value="Genomic_DNA"/>
</dbReference>
<evidence type="ECO:0008006" key="4">
    <source>
        <dbReference type="Google" id="ProtNLM"/>
    </source>
</evidence>
<sequence>MLNMIGDGLSLTGTSAGLRRQETAKNFLRLITIILLTAVLSVALLAFQSVQGYRRFVNGMQHTDFTLVNNKLSLPGQLVDIRSSYGTVNIQFSKTSFSVGQAEFSLASLADAKDGKHLEKSDFQTMQSATANTVLQSSFVYFYTTQVTFIAVAVALLLLWPFILKVYVRNSLDWTYAESFNLMTRSMIYPILIFFVTNLMQLSGKVSMLAFTVTALIFPLIFLRRIREQTERRS</sequence>
<evidence type="ECO:0000256" key="1">
    <source>
        <dbReference type="SAM" id="Phobius"/>
    </source>
</evidence>
<feature type="transmembrane region" description="Helical" evidence="1">
    <location>
        <begin position="27"/>
        <end position="47"/>
    </location>
</feature>
<keyword evidence="3" id="KW-1185">Reference proteome</keyword>
<name>A0A0R1NDU9_9LACO</name>
<dbReference type="STRING" id="1423792.FD09_GL000120"/>
<feature type="transmembrane region" description="Helical" evidence="1">
    <location>
        <begin position="147"/>
        <end position="168"/>
    </location>
</feature>
<keyword evidence="1" id="KW-0472">Membrane</keyword>
<feature type="transmembrane region" description="Helical" evidence="1">
    <location>
        <begin position="180"/>
        <end position="200"/>
    </location>
</feature>